<feature type="domain" description="Fork-head" evidence="5">
    <location>
        <begin position="190"/>
        <end position="285"/>
    </location>
</feature>
<dbReference type="SUPFAM" id="SSF46785">
    <property type="entry name" value="Winged helix' DNA-binding domain"/>
    <property type="match status" value="1"/>
</dbReference>
<feature type="DNA-binding region" description="Fork-head" evidence="3">
    <location>
        <begin position="190"/>
        <end position="285"/>
    </location>
</feature>
<evidence type="ECO:0000313" key="6">
    <source>
        <dbReference type="EMBL" id="GMR31576.1"/>
    </source>
</evidence>
<dbReference type="CDD" id="cd00059">
    <property type="entry name" value="FH_FOX"/>
    <property type="match status" value="1"/>
</dbReference>
<feature type="non-terminal residue" evidence="6">
    <location>
        <position position="1"/>
    </location>
</feature>
<evidence type="ECO:0000256" key="1">
    <source>
        <dbReference type="ARBA" id="ARBA00023125"/>
    </source>
</evidence>
<sequence>SLLCRIPPMDLASSLLALPQSSLERLQASIAAAAAAAANGGGGSPSSSCSSPSSAPTTPDVSPPSPIMQLPQHHEQPTTSLTLQSVLAACGMQHQLQQQQLQQQQQQLQLPTASVSAPPSPAAAAAASSPQLSLLLQTPLSPTVSPSSPLFTAPTSTTPSISSTSPSVLASSEGTSSSPSKLDAGPSMERPSLSYKDLIIEAIESSPEKRLKLNEIYQVIRMLHPYYRLRPDQWGWQNSIRHNLSLHDCFVKLPLKQTNASGVVGHYWTVVPELSDKQTLRRRNRASNGGRAARKTSAAASLGAGMGPVGMLLSRSEESPIGSPHSSASASPNNEMGLPKPMATYGSVLGSNGCLGGGAGAGLVGGSALSSLLLGNLNGGLINNENNVVSALLGGINSDAVSNYAQQLLTTLMYQQAVSGLMQLNGQSQAAADSSSAAALLEPLLTLSKLAATQQQQPSGAPSAPPSFLM</sequence>
<dbReference type="PROSITE" id="PS50039">
    <property type="entry name" value="FORK_HEAD_3"/>
    <property type="match status" value="1"/>
</dbReference>
<dbReference type="SMART" id="SM00339">
    <property type="entry name" value="FH"/>
    <property type="match status" value="1"/>
</dbReference>
<feature type="compositionally biased region" description="Low complexity" evidence="4">
    <location>
        <begin position="319"/>
        <end position="332"/>
    </location>
</feature>
<gene>
    <name evidence="6" type="ORF">PMAYCL1PPCAC_01771</name>
</gene>
<comment type="subcellular location">
    <subcellularLocation>
        <location evidence="3">Nucleus</location>
    </subcellularLocation>
</comment>
<evidence type="ECO:0000256" key="2">
    <source>
        <dbReference type="ARBA" id="ARBA00023242"/>
    </source>
</evidence>
<dbReference type="EMBL" id="BTRK01000001">
    <property type="protein sequence ID" value="GMR31576.1"/>
    <property type="molecule type" value="Genomic_DNA"/>
</dbReference>
<dbReference type="Proteomes" id="UP001328107">
    <property type="component" value="Unassembled WGS sequence"/>
</dbReference>
<dbReference type="GO" id="GO:0030154">
    <property type="term" value="P:cell differentiation"/>
    <property type="evidence" value="ECO:0007669"/>
    <property type="project" value="TreeGrafter"/>
</dbReference>
<keyword evidence="2 3" id="KW-0539">Nucleus</keyword>
<dbReference type="GO" id="GO:0000981">
    <property type="term" value="F:DNA-binding transcription factor activity, RNA polymerase II-specific"/>
    <property type="evidence" value="ECO:0007669"/>
    <property type="project" value="TreeGrafter"/>
</dbReference>
<evidence type="ECO:0000256" key="3">
    <source>
        <dbReference type="PROSITE-ProRule" id="PRU00089"/>
    </source>
</evidence>
<dbReference type="InterPro" id="IPR036390">
    <property type="entry name" value="WH_DNA-bd_sf"/>
</dbReference>
<dbReference type="GO" id="GO:0000978">
    <property type="term" value="F:RNA polymerase II cis-regulatory region sequence-specific DNA binding"/>
    <property type="evidence" value="ECO:0007669"/>
    <property type="project" value="TreeGrafter"/>
</dbReference>
<dbReference type="Pfam" id="PF00250">
    <property type="entry name" value="Forkhead"/>
    <property type="match status" value="1"/>
</dbReference>
<evidence type="ECO:0000259" key="5">
    <source>
        <dbReference type="PROSITE" id="PS50039"/>
    </source>
</evidence>
<dbReference type="PANTHER" id="PTHR11829:SF411">
    <property type="entry name" value="FORKHEAD BOX PROTEIN L2"/>
    <property type="match status" value="1"/>
</dbReference>
<feature type="region of interest" description="Disordered" evidence="4">
    <location>
        <begin position="34"/>
        <end position="78"/>
    </location>
</feature>
<feature type="compositionally biased region" description="Low complexity" evidence="4">
    <location>
        <begin position="110"/>
        <end position="172"/>
    </location>
</feature>
<organism evidence="6 7">
    <name type="scientific">Pristionchus mayeri</name>
    <dbReference type="NCBI Taxonomy" id="1317129"/>
    <lineage>
        <taxon>Eukaryota</taxon>
        <taxon>Metazoa</taxon>
        <taxon>Ecdysozoa</taxon>
        <taxon>Nematoda</taxon>
        <taxon>Chromadorea</taxon>
        <taxon>Rhabditida</taxon>
        <taxon>Rhabditina</taxon>
        <taxon>Diplogasteromorpha</taxon>
        <taxon>Diplogasteroidea</taxon>
        <taxon>Neodiplogasteridae</taxon>
        <taxon>Pristionchus</taxon>
    </lineage>
</organism>
<dbReference type="InterPro" id="IPR030456">
    <property type="entry name" value="TF_fork_head_CS_2"/>
</dbReference>
<name>A0AAN4Z0J1_9BILA</name>
<feature type="compositionally biased region" description="Low complexity" evidence="4">
    <location>
        <begin position="45"/>
        <end position="60"/>
    </location>
</feature>
<feature type="region of interest" description="Disordered" evidence="4">
    <location>
        <begin position="279"/>
        <end position="335"/>
    </location>
</feature>
<comment type="caution">
    <text evidence="6">The sequence shown here is derived from an EMBL/GenBank/DDBJ whole genome shotgun (WGS) entry which is preliminary data.</text>
</comment>
<evidence type="ECO:0000256" key="4">
    <source>
        <dbReference type="SAM" id="MobiDB-lite"/>
    </source>
</evidence>
<dbReference type="InterPro" id="IPR050211">
    <property type="entry name" value="FOX_domain-containing"/>
</dbReference>
<dbReference type="PROSITE" id="PS00658">
    <property type="entry name" value="FORK_HEAD_2"/>
    <property type="match status" value="1"/>
</dbReference>
<feature type="region of interest" description="Disordered" evidence="4">
    <location>
        <begin position="110"/>
        <end position="189"/>
    </location>
</feature>
<proteinExistence type="predicted"/>
<dbReference type="Gene3D" id="1.10.10.10">
    <property type="entry name" value="Winged helix-like DNA-binding domain superfamily/Winged helix DNA-binding domain"/>
    <property type="match status" value="1"/>
</dbReference>
<dbReference type="InterPro" id="IPR036388">
    <property type="entry name" value="WH-like_DNA-bd_sf"/>
</dbReference>
<reference evidence="7" key="1">
    <citation type="submission" date="2022-10" db="EMBL/GenBank/DDBJ databases">
        <title>Genome assembly of Pristionchus species.</title>
        <authorList>
            <person name="Yoshida K."/>
            <person name="Sommer R.J."/>
        </authorList>
    </citation>
    <scope>NUCLEOTIDE SEQUENCE [LARGE SCALE GENOMIC DNA]</scope>
    <source>
        <strain evidence="7">RS5460</strain>
    </source>
</reference>
<evidence type="ECO:0000313" key="7">
    <source>
        <dbReference type="Proteomes" id="UP001328107"/>
    </source>
</evidence>
<dbReference type="InterPro" id="IPR001766">
    <property type="entry name" value="Fork_head_dom"/>
</dbReference>
<dbReference type="GO" id="GO:0009653">
    <property type="term" value="P:anatomical structure morphogenesis"/>
    <property type="evidence" value="ECO:0007669"/>
    <property type="project" value="TreeGrafter"/>
</dbReference>
<dbReference type="PRINTS" id="PR00053">
    <property type="entry name" value="FORKHEAD"/>
</dbReference>
<dbReference type="AlphaFoldDB" id="A0AAN4Z0J1"/>
<keyword evidence="7" id="KW-1185">Reference proteome</keyword>
<keyword evidence="1 3" id="KW-0238">DNA-binding</keyword>
<accession>A0AAN4Z0J1</accession>
<protein>
    <recommendedName>
        <fullName evidence="5">Fork-head domain-containing protein</fullName>
    </recommendedName>
</protein>
<dbReference type="PANTHER" id="PTHR11829">
    <property type="entry name" value="FORKHEAD BOX PROTEIN"/>
    <property type="match status" value="1"/>
</dbReference>
<dbReference type="GO" id="GO:0005634">
    <property type="term" value="C:nucleus"/>
    <property type="evidence" value="ECO:0007669"/>
    <property type="project" value="UniProtKB-SubCell"/>
</dbReference>